<proteinExistence type="predicted"/>
<dbReference type="InterPro" id="IPR045167">
    <property type="entry name" value="Hobbit"/>
</dbReference>
<evidence type="ECO:0008006" key="10">
    <source>
        <dbReference type="Google" id="ProtNLM"/>
    </source>
</evidence>
<feature type="transmembrane region" description="Helical" evidence="2">
    <location>
        <begin position="12"/>
        <end position="38"/>
    </location>
</feature>
<keyword evidence="2" id="KW-0472">Membrane</keyword>
<evidence type="ECO:0000313" key="8">
    <source>
        <dbReference type="Proteomes" id="UP000038830"/>
    </source>
</evidence>
<evidence type="ECO:0000259" key="5">
    <source>
        <dbReference type="SMART" id="SM01216"/>
    </source>
</evidence>
<dbReference type="Pfam" id="PF10344">
    <property type="entry name" value="Hobbit"/>
    <property type="match status" value="1"/>
</dbReference>
<dbReference type="InterPro" id="IPR019449">
    <property type="entry name" value="FMP27_WPPW_RBG"/>
</dbReference>
<dbReference type="OrthoDB" id="1562405at2759"/>
<dbReference type="PANTHER" id="PTHR15678">
    <property type="entry name" value="ANTIGEN MLAA-22-RELATED"/>
    <property type="match status" value="1"/>
</dbReference>
<feature type="domain" description="FMP27/BLTP2/Hobbit GFWDK motif-containing RBG unit" evidence="3">
    <location>
        <begin position="1243"/>
        <end position="1401"/>
    </location>
</feature>
<dbReference type="SMART" id="SM01214">
    <property type="entry name" value="Fmp27_GFWDK"/>
    <property type="match status" value="1"/>
</dbReference>
<dbReference type="EMBL" id="CDQK01000003">
    <property type="protein sequence ID" value="CEP22563.1"/>
    <property type="molecule type" value="Genomic_DNA"/>
</dbReference>
<keyword evidence="2" id="KW-1133">Transmembrane helix</keyword>
<dbReference type="PANTHER" id="PTHR15678:SF15">
    <property type="entry name" value="PROTEIN FMP27, MITOCHONDRIAL"/>
    <property type="match status" value="1"/>
</dbReference>
<dbReference type="InterPro" id="IPR019441">
    <property type="entry name" value="FMP27/BLTP2/Hobbit_GFWDK_RBG"/>
</dbReference>
<dbReference type="OMA" id="PNYFAKP"/>
<sequence>MIAEILSSPRLWSLFNIVLVVFVLALIVHCLLCVGLGLSVGYINPFLLSVYHVGMISKDMTIRIRSVQLKLSLFDLSNVLLVVDGLELTLRKKGSKEAPSERVPVPTLDDLGQLDPDSPICIYSQHKKLRMFVKFYLFYFRFIGVKLFDIAIKTEDGFWNIHIDSFQTRIDMNSNKKDNVQVKARIVQANMNTLEALDSLAFEATGSLDTESGELGGLKLKMDTRAITLRVTSLIKRIQHSKLSEHLKSKSANEPDVDEADKLLTHIHQKMMFFCLWVRLIESCDISFQSLCIRDYPLASFGIVRCPEYKPMAAVHLNVKSIVFSMQRMFADSPGFGLTYNHGDKPYRIVVNLTGVSMQMEHIGATPPKEILSVPNIAITGSSNIAFRTLEATITGETSKGKAILSGHFSEPLLDMSTSEISLVVQSVLNFLTYMRHMFPDGHQKKPSRSSNEKSWLLCERVSSVWPTLKVKVGIENPIFMTKSAFEDDFLRILLLRSSLISLELATKRDFTGDRLRYIASSKLAVNDMKIAFRDTKLDLSESILNVGDINTTQLCEILPTTKLYSSFYTEDVNLDLSQILVLNGVNYIIGELDSMIVPQFRHFLRSAKLEREQFSDTSSDDSQDEEPKKTDSRRAIDIVHGMIPEWLKKVEHCCTDTNIIVGSRSVLLNKDLIKSIHPQAKNDLINDELRKVQFSVEKWSLTFDTSDDDLDEAASSTMVSLEDDDMGLLDTFSEDSGGSDKWKVNFCCSKTLGKIVSEKSSDKHELHNKVFLRVPDTAISFKPCPNGEDELYLSWKVSRIEAFYSVITHFIIISGFHLVRNTIFEFMHKNPIGGTWTDKSSKPKSSGIGKKILQQVQLSMDVGMIDLIVVMPDRMKMRLELTDFDVEGSIASPISVGASYTRLCTESPTSPGYWSRLITAVNGTTMVNLPTILAKGDGPWVETGNESCHIATPHQLIIYRIFDNISVMFKTLKQLHYSLKWNSDEIVINPSLMKPKKLPKINLRSNKLEFSMEDDPFESELNMIFQIGLLEQKMRLEKLHVFETRLKEALQTKVKPATPLSPTSKVSKKIGVEDAVHSIRSVPKKISQIVAGNTNSVSAFPVEDDNSFMSPQHWTPENTKQYLNKIYEGFSKSWITRVKAYRKKLEDNFTDNFHYIWGIIDSNSFPPGFNNRVLDFIKDPPLFSLILEGLDLDIGEPECGIQNLPDFLYDVGKGVPKDSKYSTLIPLHIDLKLDELKCHLRDYPLPFIYMPRLSAKQKSDSTAIRIHGDLVVGEFMIKSRDEVREVYVPLVPGCGEFDEDNCYSIEVPKTLTSIKFYTRLDWELHSEYATQVSWSSSYQPCIEQLILNLDNFTKPPIDLSEKVGFWDKIRANLHARVFFKFNESGRLDVVFKGSKNPYAIGGDSSGFLLGFKDDVSLTLNGNDDPTDFIYAKANQVWFCTPNHFAQPLKVWSRSTKNAVLLSDTSTNYQSSSFGYYLGVDGPPDTSQVNAMKDSYIEKHVIKLTGGVSFKLGFFFERKIHGSLERTSDFIPHFDVTLINPKYVKDRNNYDAYRGFRSQYIHMALSLISVESDAYNTIQLTPVTFEYFFKWWKMFSNTLPIRHGKLFGPEKQTKKFSRHLFTIKYQAIIEPLFVSHGYHNLEHKGQNHESDCVGIKGRASKFVLDLHQRKELTFEYNEKLGITKKAMKMKFNTGKVDLDQFDVRVMEALFEDVGCADADSTKKPRHIFSTFDGDETWFDLKDFDEIGEPTHTMMNTNVVISPIMYTPRFLYFKRNDYGDKYQIDSETGKLVVPFGNEKFHTCVIDSHPSSHTQDELFTIRIEELEAKFKDNNEKIEKLSLSVNANDQKILRNLKFDNEQLREGINFIKGLNHERAKGDGLLLPEDTTSEETFINCFIVHNMMLKWNDQNRDIMYRYMFISDMRDTISHFSQHKSLGHIDEAIETQRVANYEGQEARHSLSKVTTYASLMSSKQANEPDLSINTSRASEHMRHFKEDLRELLIDVPYKIHNNYLVKLISPQIQLQSQEDKDAVVLVVAPKIEMDGLAFDSNQDEDNNDEHIIEKRFGVSLTDASMFLFHEGEYMSTGKLFFNSSSYGSLTNWPPWLGVELCYDGSLINSHVLMEKTTVMIQFDKPTSFFIGPEEEDITRLSTNLSQVTLKCDSKQYNSLYSIIMNLLIYNDPKNLRIKQLESKMLLSLDFDDLATIKNRIVALQRYSVQLQEIIDNFSSKRSVLDDLDLNDLNLLKGSRFEILQELFLMMKVSAVGTRKSVDQATDFLEWNIKADDIKLHMLDENRRPFLDVLLSNSHFKRIESSDHSDRNSIIIDNLEVINLDKDSNLPVLFSSFDKDHGKAKKKKKRVVHEGDIDPLIVITWHMDYPVGGIRLMRKFDIAIKPVQLSIEEITGTRILHYVFPDQDIEEAERKSDDANSIKTGQSSVNTSPRKLAKPKPSQLSFHRNDSEIDSPRSSIANGRNGIDQLVTVTSTNESETDEEMDDMLERASKFLSFNSFRLRTAVLCVTFRGKGSKKLINVSNFVFTLPEVAFSNKTLTLLDLALYIKKMCVKALLSHTGSILGNKLTSHDSKQHVKNISPYASDRINSFRD</sequence>
<evidence type="ECO:0000256" key="1">
    <source>
        <dbReference type="SAM" id="MobiDB-lite"/>
    </source>
</evidence>
<accession>A0A0H5C3S3</accession>
<evidence type="ECO:0000256" key="2">
    <source>
        <dbReference type="SAM" id="Phobius"/>
    </source>
</evidence>
<dbReference type="Proteomes" id="UP000094389">
    <property type="component" value="Unassembled WGS sequence"/>
</dbReference>
<evidence type="ECO:0000313" key="6">
    <source>
        <dbReference type="EMBL" id="CEP22563.1"/>
    </source>
</evidence>
<evidence type="ECO:0000313" key="7">
    <source>
        <dbReference type="EMBL" id="ODV75424.1"/>
    </source>
</evidence>
<evidence type="ECO:0000313" key="9">
    <source>
        <dbReference type="Proteomes" id="UP000094389"/>
    </source>
</evidence>
<feature type="domain" description="FMP27 SW motif-containing RBG unit" evidence="4">
    <location>
        <begin position="1122"/>
        <end position="1225"/>
    </location>
</feature>
<dbReference type="SMART" id="SM01216">
    <property type="entry name" value="Fmp27_WPPW"/>
    <property type="match status" value="1"/>
</dbReference>
<dbReference type="InterPro" id="IPR019415">
    <property type="entry name" value="FMP27_SW_RBG"/>
</dbReference>
<feature type="compositionally biased region" description="Polar residues" evidence="1">
    <location>
        <begin position="2429"/>
        <end position="2441"/>
    </location>
</feature>
<dbReference type="EMBL" id="KV453926">
    <property type="protein sequence ID" value="ODV75424.1"/>
    <property type="molecule type" value="Genomic_DNA"/>
</dbReference>
<feature type="region of interest" description="Disordered" evidence="1">
    <location>
        <begin position="615"/>
        <end position="634"/>
    </location>
</feature>
<dbReference type="Proteomes" id="UP000038830">
    <property type="component" value="Unassembled WGS sequence"/>
</dbReference>
<gene>
    <name evidence="6" type="ORF">BN1211_2944</name>
    <name evidence="7" type="ORF">CYBJADRAFT_166158</name>
</gene>
<feature type="domain" description="FMP27 WPPW motif-containing RBG unit" evidence="5">
    <location>
        <begin position="1654"/>
        <end position="2110"/>
    </location>
</feature>
<reference evidence="8" key="2">
    <citation type="journal article" date="2015" name="J. Biotechnol.">
        <title>The structure of the Cyberlindnera jadinii genome and its relation to Candida utilis analyzed by the occurrence of single nucleotide polymorphisms.</title>
        <authorList>
            <person name="Rupp O."/>
            <person name="Brinkrolf K."/>
            <person name="Buerth C."/>
            <person name="Kunigo M."/>
            <person name="Schneider J."/>
            <person name="Jaenicke S."/>
            <person name="Goesmann A."/>
            <person name="Puehler A."/>
            <person name="Jaeger K.-E."/>
            <person name="Ernst J.F."/>
        </authorList>
    </citation>
    <scope>NUCLEOTIDE SEQUENCE [LARGE SCALE GENOMIC DNA]</scope>
    <source>
        <strain evidence="8">ATCC 18201 / CBS 1600 / BCRC 20928 / JCM 3617 / NBRC 0987 / NRRL Y-1542</strain>
    </source>
</reference>
<feature type="region of interest" description="Disordered" evidence="1">
    <location>
        <begin position="2420"/>
        <end position="2471"/>
    </location>
</feature>
<name>A0A0H5C3S3_CYBJN</name>
<protein>
    <recommendedName>
        <fullName evidence="10">FMP27 GFWDK domain-containing protein</fullName>
    </recommendedName>
</protein>
<reference evidence="6" key="1">
    <citation type="submission" date="2014-12" db="EMBL/GenBank/DDBJ databases">
        <authorList>
            <person name="Jaenicke S."/>
        </authorList>
    </citation>
    <scope>NUCLEOTIDE SEQUENCE [LARGE SCALE GENOMIC DNA]</scope>
    <source>
        <strain evidence="6">CBS1600</strain>
    </source>
</reference>
<reference evidence="7 9" key="3">
    <citation type="journal article" date="2016" name="Proc. Natl. Acad. Sci. U.S.A.">
        <title>Comparative genomics of biotechnologically important yeasts.</title>
        <authorList>
            <person name="Riley R."/>
            <person name="Haridas S."/>
            <person name="Wolfe K.H."/>
            <person name="Lopes M.R."/>
            <person name="Hittinger C.T."/>
            <person name="Goeker M."/>
            <person name="Salamov A.A."/>
            <person name="Wisecaver J.H."/>
            <person name="Long T.M."/>
            <person name="Calvey C.H."/>
            <person name="Aerts A.L."/>
            <person name="Barry K.W."/>
            <person name="Choi C."/>
            <person name="Clum A."/>
            <person name="Coughlan A.Y."/>
            <person name="Deshpande S."/>
            <person name="Douglass A.P."/>
            <person name="Hanson S.J."/>
            <person name="Klenk H.-P."/>
            <person name="LaButti K.M."/>
            <person name="Lapidus A."/>
            <person name="Lindquist E.A."/>
            <person name="Lipzen A.M."/>
            <person name="Meier-Kolthoff J.P."/>
            <person name="Ohm R.A."/>
            <person name="Otillar R.P."/>
            <person name="Pangilinan J.L."/>
            <person name="Peng Y."/>
            <person name="Rokas A."/>
            <person name="Rosa C.A."/>
            <person name="Scheuner C."/>
            <person name="Sibirny A.A."/>
            <person name="Slot J.C."/>
            <person name="Stielow J.B."/>
            <person name="Sun H."/>
            <person name="Kurtzman C.P."/>
            <person name="Blackwell M."/>
            <person name="Grigoriev I.V."/>
            <person name="Jeffries T.W."/>
        </authorList>
    </citation>
    <scope>NUCLEOTIDE SEQUENCE [LARGE SCALE GENOMIC DNA]</scope>
    <source>
        <strain evidence="9">ATCC 18201 / CBS 1600 / BCRC 20928 / JCM 3617 / NBRC 0987 / NRRL Y-1542</strain>
        <strain evidence="7">NRRL Y-1542</strain>
    </source>
</reference>
<accession>A0A1E4S7C2</accession>
<evidence type="ECO:0000259" key="4">
    <source>
        <dbReference type="SMART" id="SM01215"/>
    </source>
</evidence>
<dbReference type="SMART" id="SM01215">
    <property type="entry name" value="Fmp27_SW"/>
    <property type="match status" value="1"/>
</dbReference>
<organism evidence="6 8">
    <name type="scientific">Cyberlindnera jadinii (strain ATCC 18201 / CBS 1600 / BCRC 20928 / JCM 3617 / NBRC 0987 / NRRL Y-1542)</name>
    <name type="common">Torula yeast</name>
    <name type="synonym">Candida utilis</name>
    <dbReference type="NCBI Taxonomy" id="983966"/>
    <lineage>
        <taxon>Eukaryota</taxon>
        <taxon>Fungi</taxon>
        <taxon>Dikarya</taxon>
        <taxon>Ascomycota</taxon>
        <taxon>Saccharomycotina</taxon>
        <taxon>Saccharomycetes</taxon>
        <taxon>Phaffomycetales</taxon>
        <taxon>Phaffomycetaceae</taxon>
        <taxon>Cyberlindnera</taxon>
    </lineage>
</organism>
<keyword evidence="9" id="KW-1185">Reference proteome</keyword>
<dbReference type="STRING" id="983966.A0A0H5C3S3"/>
<keyword evidence="2" id="KW-0812">Transmembrane</keyword>
<evidence type="ECO:0000259" key="3">
    <source>
        <dbReference type="SMART" id="SM01214"/>
    </source>
</evidence>